<dbReference type="EMBL" id="PDCR01000011">
    <property type="protein sequence ID" value="PEG54553.1"/>
    <property type="molecule type" value="Genomic_DNA"/>
</dbReference>
<comment type="caution">
    <text evidence="12">The sequence shown here is derived from an EMBL/GenBank/DDBJ whole genome shotgun (WGS) entry which is preliminary data.</text>
</comment>
<gene>
    <name evidence="11" type="ORF">BV510_05545</name>
    <name evidence="12" type="ORF">CRI78_10155</name>
</gene>
<evidence type="ECO:0000256" key="5">
    <source>
        <dbReference type="ARBA" id="ARBA00052792"/>
    </source>
</evidence>
<protein>
    <recommendedName>
        <fullName evidence="8">3-methyl-2-oxobutanoate dehydrogenase subunit beta</fullName>
        <ecNumber evidence="2">1.2.4.4</ecNumber>
    </recommendedName>
    <alternativeName>
        <fullName evidence="9">Branched-chain alpha-ketoacid dehydrogenase E1 component subunit beta</fullName>
    </alternativeName>
</protein>
<accession>A0A1Q4HF19</accession>
<keyword evidence="3" id="KW-0560">Oxidoreductase</keyword>
<dbReference type="NCBIfam" id="NF006667">
    <property type="entry name" value="PRK09212.1"/>
    <property type="match status" value="1"/>
</dbReference>
<evidence type="ECO:0000313" key="11">
    <source>
        <dbReference type="EMBL" id="OPE55364.1"/>
    </source>
</evidence>
<dbReference type="AlphaFoldDB" id="A0A1Q4HF19"/>
<reference evidence="11 13" key="1">
    <citation type="submission" date="2016-09" db="EMBL/GenBank/DDBJ databases">
        <title>genome sequences of unsequenced Mycobacteria.</title>
        <authorList>
            <person name="Greninger A.L."/>
            <person name="Jerome K.R."/>
            <person name="Mcnair B."/>
            <person name="Wallis C."/>
            <person name="Fang F."/>
        </authorList>
    </citation>
    <scope>NUCLEOTIDE SEQUENCE [LARGE SCALE GENOMIC DNA]</scope>
    <source>
        <strain evidence="11 13">BM1</strain>
    </source>
</reference>
<organism evidence="12 14">
    <name type="scientific">Mycolicibacterium diernhoferi</name>
    <dbReference type="NCBI Taxonomy" id="1801"/>
    <lineage>
        <taxon>Bacteria</taxon>
        <taxon>Bacillati</taxon>
        <taxon>Actinomycetota</taxon>
        <taxon>Actinomycetes</taxon>
        <taxon>Mycobacteriales</taxon>
        <taxon>Mycobacteriaceae</taxon>
        <taxon>Mycolicibacterium</taxon>
    </lineage>
</organism>
<dbReference type="SUPFAM" id="SSF52922">
    <property type="entry name" value="TK C-terminal domain-like"/>
    <property type="match status" value="1"/>
</dbReference>
<evidence type="ECO:0000313" key="14">
    <source>
        <dbReference type="Proteomes" id="UP000220340"/>
    </source>
</evidence>
<proteinExistence type="predicted"/>
<dbReference type="InterPro" id="IPR029061">
    <property type="entry name" value="THDP-binding"/>
</dbReference>
<reference evidence="12 14" key="2">
    <citation type="submission" date="2017-10" db="EMBL/GenBank/DDBJ databases">
        <title>The new phylogeny of genus Mycobacterium.</title>
        <authorList>
            <person name="Tortoli E."/>
            <person name="Trovato A."/>
            <person name="Cirillo D.M."/>
        </authorList>
    </citation>
    <scope>NUCLEOTIDE SEQUENCE [LARGE SCALE GENOMIC DNA]</scope>
    <source>
        <strain evidence="12 14">IP141170001</strain>
    </source>
</reference>
<comment type="cofactor">
    <cofactor evidence="1">
        <name>thiamine diphosphate</name>
        <dbReference type="ChEBI" id="CHEBI:58937"/>
    </cofactor>
</comment>
<evidence type="ECO:0000256" key="7">
    <source>
        <dbReference type="ARBA" id="ARBA00063870"/>
    </source>
</evidence>
<dbReference type="Gene3D" id="3.40.50.970">
    <property type="match status" value="1"/>
</dbReference>
<evidence type="ECO:0000259" key="10">
    <source>
        <dbReference type="SMART" id="SM00861"/>
    </source>
</evidence>
<comment type="function">
    <text evidence="6">Component of the branched-chain alpha-ketoacid dehydrogenase (BCKADH) complex, that catalyzes the overall conversion of branched-chain alpha-ketoacids to acyl-CoA and CO(2).</text>
</comment>
<dbReference type="STRING" id="1801.BRW64_11885"/>
<dbReference type="Pfam" id="PF02780">
    <property type="entry name" value="Transketolase_C"/>
    <property type="match status" value="1"/>
</dbReference>
<dbReference type="RefSeq" id="WP_073856429.1">
    <property type="nucleotide sequence ID" value="NZ_BAAATC010000020.1"/>
</dbReference>
<dbReference type="Proteomes" id="UP000191039">
    <property type="component" value="Unassembled WGS sequence"/>
</dbReference>
<evidence type="ECO:0000313" key="12">
    <source>
        <dbReference type="EMBL" id="PEG54553.1"/>
    </source>
</evidence>
<comment type="catalytic activity">
    <reaction evidence="5">
        <text>N(6)-[(R)-lipoyl]-L-lysyl-[protein] + 3-methyl-2-oxobutanoate + H(+) = N(6)-[(R)-S(8)-2-methylpropanoyldihydrolipoyl]-L-lysyl-[protein] + CO2</text>
        <dbReference type="Rhea" id="RHEA:13457"/>
        <dbReference type="Rhea" id="RHEA-COMP:10474"/>
        <dbReference type="Rhea" id="RHEA-COMP:10497"/>
        <dbReference type="ChEBI" id="CHEBI:11851"/>
        <dbReference type="ChEBI" id="CHEBI:15378"/>
        <dbReference type="ChEBI" id="CHEBI:16526"/>
        <dbReference type="ChEBI" id="CHEBI:83099"/>
        <dbReference type="ChEBI" id="CHEBI:83142"/>
        <dbReference type="EC" id="1.2.4.4"/>
    </reaction>
</comment>
<dbReference type="OrthoDB" id="4009369at2"/>
<dbReference type="SUPFAM" id="SSF52518">
    <property type="entry name" value="Thiamin diphosphate-binding fold (THDP-binding)"/>
    <property type="match status" value="1"/>
</dbReference>
<evidence type="ECO:0000256" key="6">
    <source>
        <dbReference type="ARBA" id="ARBA00059108"/>
    </source>
</evidence>
<keyword evidence="14" id="KW-1185">Reference proteome</keyword>
<evidence type="ECO:0000256" key="3">
    <source>
        <dbReference type="ARBA" id="ARBA00023002"/>
    </source>
</evidence>
<comment type="subunit">
    <text evidence="7">Heteromer of E1 alpha (BkdA) and beta (BkdB) subunits. Part of the BCKADH complex, consisting of multiple copies of BkdA/BkdB (E1), BkdC (E2) and Lpd (E3).</text>
</comment>
<dbReference type="PANTHER" id="PTHR43257:SF2">
    <property type="entry name" value="PYRUVATE DEHYDROGENASE E1 COMPONENT SUBUNIT BETA"/>
    <property type="match status" value="1"/>
</dbReference>
<feature type="domain" description="Transketolase-like pyrimidine-binding" evidence="10">
    <location>
        <begin position="7"/>
        <end position="182"/>
    </location>
</feature>
<dbReference type="SMART" id="SM00861">
    <property type="entry name" value="Transket_pyr"/>
    <property type="match status" value="1"/>
</dbReference>
<dbReference type="EMBL" id="MIJD01000035">
    <property type="protein sequence ID" value="OPE55364.1"/>
    <property type="molecule type" value="Genomic_DNA"/>
</dbReference>
<evidence type="ECO:0000256" key="8">
    <source>
        <dbReference type="ARBA" id="ARBA00069117"/>
    </source>
</evidence>
<dbReference type="Proteomes" id="UP000220340">
    <property type="component" value="Unassembled WGS sequence"/>
</dbReference>
<name>A0A1Q4HF19_9MYCO</name>
<dbReference type="Gene3D" id="3.40.50.920">
    <property type="match status" value="1"/>
</dbReference>
<sequence length="339" mass="35202">MTETVPMLGFQAIGSALDDALSRDPSVFLLGEDIADPSGGVFKVSAGLSTKYGTDRVRATPISEQAIVGAAVGAAIAGMRPVAEIMLMDFLAVCLDQVANHAAKLRYMSGGQTTVPLTIRCAAGAGMQFGAQHSEMLEAWLTHIPGLKVVVPSNPADAKGLLTAAIMDPDPVIVVEQSLLYFAPPQPVPVGHHVVPLGSAATVRPGSDITLISYGRQVHTALAAAEQLAQESIEAEVIDLRSLVPLDERTVLESVGRTRHAVVVHEAVRRNGFGAELAALITEALFDELGAPVLRVAGADTPIPYAKILEDAFVPGTEAVVSAAKNALARSRSGAGVNG</sequence>
<dbReference type="GO" id="GO:0000287">
    <property type="term" value="F:magnesium ion binding"/>
    <property type="evidence" value="ECO:0007669"/>
    <property type="project" value="UniProtKB-ARBA"/>
</dbReference>
<dbReference type="CDD" id="cd07036">
    <property type="entry name" value="TPP_PYR_E1-PDHc-beta_like"/>
    <property type="match status" value="1"/>
</dbReference>
<dbReference type="FunFam" id="3.40.50.970:FF:000001">
    <property type="entry name" value="Pyruvate dehydrogenase E1 beta subunit"/>
    <property type="match status" value="1"/>
</dbReference>
<dbReference type="InterPro" id="IPR005475">
    <property type="entry name" value="Transketolase-like_Pyr-bd"/>
</dbReference>
<evidence type="ECO:0000256" key="9">
    <source>
        <dbReference type="ARBA" id="ARBA00080625"/>
    </source>
</evidence>
<keyword evidence="4" id="KW-0786">Thiamine pyrophosphate</keyword>
<dbReference type="FunFam" id="3.40.50.920:FF:000001">
    <property type="entry name" value="Pyruvate dehydrogenase E1 beta subunit"/>
    <property type="match status" value="1"/>
</dbReference>
<evidence type="ECO:0000256" key="4">
    <source>
        <dbReference type="ARBA" id="ARBA00023052"/>
    </source>
</evidence>
<evidence type="ECO:0000313" key="13">
    <source>
        <dbReference type="Proteomes" id="UP000191039"/>
    </source>
</evidence>
<dbReference type="Pfam" id="PF02779">
    <property type="entry name" value="Transket_pyr"/>
    <property type="match status" value="1"/>
</dbReference>
<dbReference type="InterPro" id="IPR033248">
    <property type="entry name" value="Transketolase_C"/>
</dbReference>
<dbReference type="EC" id="1.2.4.4" evidence="2"/>
<evidence type="ECO:0000256" key="1">
    <source>
        <dbReference type="ARBA" id="ARBA00001964"/>
    </source>
</evidence>
<dbReference type="GO" id="GO:0003863">
    <property type="term" value="F:branched-chain 2-oxo acid dehydrogenase activity"/>
    <property type="evidence" value="ECO:0007669"/>
    <property type="project" value="UniProtKB-EC"/>
</dbReference>
<dbReference type="InterPro" id="IPR009014">
    <property type="entry name" value="Transketo_C/PFOR_II"/>
</dbReference>
<evidence type="ECO:0000256" key="2">
    <source>
        <dbReference type="ARBA" id="ARBA00012277"/>
    </source>
</evidence>
<dbReference type="PANTHER" id="PTHR43257">
    <property type="entry name" value="PYRUVATE DEHYDROGENASE E1 COMPONENT BETA SUBUNIT"/>
    <property type="match status" value="1"/>
</dbReference>